<name>W1XHR1_9ZZZZ</name>
<gene>
    <name evidence="2" type="ORF">Q604_UNBC15607G0001</name>
</gene>
<evidence type="ECO:0000256" key="1">
    <source>
        <dbReference type="SAM" id="Phobius"/>
    </source>
</evidence>
<dbReference type="InterPro" id="IPR036259">
    <property type="entry name" value="MFS_trans_sf"/>
</dbReference>
<keyword evidence="1" id="KW-0472">Membrane</keyword>
<dbReference type="EMBL" id="AZMM01015607">
    <property type="protein sequence ID" value="ETJ29868.1"/>
    <property type="molecule type" value="Genomic_DNA"/>
</dbReference>
<protein>
    <submittedName>
        <fullName evidence="2">Transporter, major facilitator family protein</fullName>
    </submittedName>
</protein>
<sequence>ALNTPAPFLVFSALTGICMLGIYFLMPNLQFKHKVDESVSEISLIKYFLSIPRVRLLVGMLFLCNFGIT</sequence>
<comment type="caution">
    <text evidence="2">The sequence shown here is derived from an EMBL/GenBank/DDBJ whole genome shotgun (WGS) entry which is preliminary data.</text>
</comment>
<keyword evidence="1" id="KW-1133">Transmembrane helix</keyword>
<feature type="non-terminal residue" evidence="2">
    <location>
        <position position="1"/>
    </location>
</feature>
<proteinExistence type="predicted"/>
<feature type="non-terminal residue" evidence="2">
    <location>
        <position position="69"/>
    </location>
</feature>
<reference evidence="2" key="1">
    <citation type="submission" date="2013-12" db="EMBL/GenBank/DDBJ databases">
        <title>A Varibaculum cambriense genome reconstructed from a premature infant gut community with otherwise low bacterial novelty that shifts toward anaerobic metabolism during the third week of life.</title>
        <authorList>
            <person name="Brown C.T."/>
            <person name="Sharon I."/>
            <person name="Thomas B.C."/>
            <person name="Castelle C.J."/>
            <person name="Morowitz M.J."/>
            <person name="Banfield J.F."/>
        </authorList>
    </citation>
    <scope>NUCLEOTIDE SEQUENCE</scope>
</reference>
<feature type="transmembrane region" description="Helical" evidence="1">
    <location>
        <begin position="6"/>
        <end position="26"/>
    </location>
</feature>
<accession>W1XHR1</accession>
<dbReference type="AlphaFoldDB" id="W1XHR1"/>
<organism evidence="2">
    <name type="scientific">human gut metagenome</name>
    <dbReference type="NCBI Taxonomy" id="408170"/>
    <lineage>
        <taxon>unclassified sequences</taxon>
        <taxon>metagenomes</taxon>
        <taxon>organismal metagenomes</taxon>
    </lineage>
</organism>
<keyword evidence="1" id="KW-0812">Transmembrane</keyword>
<evidence type="ECO:0000313" key="2">
    <source>
        <dbReference type="EMBL" id="ETJ29868.1"/>
    </source>
</evidence>
<dbReference type="SUPFAM" id="SSF103473">
    <property type="entry name" value="MFS general substrate transporter"/>
    <property type="match status" value="1"/>
</dbReference>